<dbReference type="Pfam" id="PF05199">
    <property type="entry name" value="GMC_oxred_C"/>
    <property type="match status" value="1"/>
</dbReference>
<dbReference type="Pfam" id="PF00732">
    <property type="entry name" value="GMC_oxred_N"/>
    <property type="match status" value="1"/>
</dbReference>
<feature type="binding site" evidence="2">
    <location>
        <begin position="23"/>
        <end position="24"/>
    </location>
    <ligand>
        <name>FAD</name>
        <dbReference type="ChEBI" id="CHEBI:57692"/>
    </ligand>
</feature>
<feature type="binding site" evidence="2">
    <location>
        <begin position="104"/>
        <end position="107"/>
    </location>
    <ligand>
        <name>FAD</name>
        <dbReference type="ChEBI" id="CHEBI:57692"/>
    </ligand>
</feature>
<feature type="binding site" evidence="2">
    <location>
        <begin position="538"/>
        <end position="539"/>
    </location>
    <ligand>
        <name>FAD</name>
        <dbReference type="ChEBI" id="CHEBI:57692"/>
    </ligand>
</feature>
<comment type="similarity">
    <text evidence="1">Belongs to the GMC oxidoreductase family.</text>
</comment>
<feature type="domain" description="Glucose-methanol-choline oxidoreductase N-terminal" evidence="3">
    <location>
        <begin position="279"/>
        <end position="293"/>
    </location>
</feature>
<comment type="caution">
    <text evidence="4">The sequence shown here is derived from an EMBL/GenBank/DDBJ whole genome shotgun (WGS) entry which is preliminary data.</text>
</comment>
<dbReference type="InterPro" id="IPR012132">
    <property type="entry name" value="GMC_OxRdtase"/>
</dbReference>
<protein>
    <submittedName>
        <fullName evidence="4">GMC oxidoreductase-domain-containing protein</fullName>
    </submittedName>
</protein>
<dbReference type="SUPFAM" id="SSF51905">
    <property type="entry name" value="FAD/NAD(P)-binding domain"/>
    <property type="match status" value="1"/>
</dbReference>
<keyword evidence="2" id="KW-0285">Flavoprotein</keyword>
<dbReference type="InterPro" id="IPR036188">
    <property type="entry name" value="FAD/NAD-bd_sf"/>
</dbReference>
<sequence length="641" mass="70631">MPIHTQLPEDFNDVDVVVVGGGTTGCTVSARLAEADPKLRILVIEQGMNNHNRPEVVHPALFPSNILTDSKTALFWKGNKSEKLANREPIVPSGGILGGGSSINWMVYTRAQRDDLDSWKTPGWSANDLYPFLKKFETYHGQGEKEHHGHDGPIHVSSGTFRAKAAENDFIEAAAKMGYNELKDLQNLDTNNGTERWLRYVSPDGKRQDAAHRYLHPKLESGDYPNLHVLVQNQVVRVLFNEEKRAVGVEYQANPMFETASQSTRRTMHASKMVVLSSGANATPLILERSGVGDLEYVKRTGAELVENLPGVGNDYQDHHLTLYAYRTSLSPRETINSFADGRFNVQEMIKKNDELLGWNSMDASGKFRPTEAEVEALGPDFKEAWDRDFKNAPNRPLMIIAMYLSFFGDHSTLPGDAEYVSMANWTAYPYSRGHIHATGPELTDPIDFDVGYLKDVNGVDVKKHIWAYKTQREMFRHMGIYRGELASSHPKFPPGSKAAVVEKADGPVPDDTKRIEYTAEDDKAIEQHVRETVSTTWHSLGTAKMAPRDQKGVVDASLSVYGLKGLKIADLSIVPENVGANTNNTAFLVGEKAADIFIKELGLRGAGLTNGSTNGATNGVTNGITNGLTNAVKQIAAALN</sequence>
<feature type="binding site" evidence="2">
    <location>
        <position position="235"/>
    </location>
    <ligand>
        <name>FAD</name>
        <dbReference type="ChEBI" id="CHEBI:57692"/>
    </ligand>
</feature>
<name>A0AAN6IG67_9EURO</name>
<dbReference type="PIRSF" id="PIRSF000137">
    <property type="entry name" value="Alcohol_oxidase"/>
    <property type="match status" value="1"/>
</dbReference>
<proteinExistence type="inferred from homology"/>
<dbReference type="SUPFAM" id="SSF54373">
    <property type="entry name" value="FAD-linked reductases, C-terminal domain"/>
    <property type="match status" value="1"/>
</dbReference>
<dbReference type="InterPro" id="IPR000172">
    <property type="entry name" value="GMC_OxRdtase_N"/>
</dbReference>
<evidence type="ECO:0000313" key="4">
    <source>
        <dbReference type="EMBL" id="KAI1616867.1"/>
    </source>
</evidence>
<dbReference type="GO" id="GO:0050660">
    <property type="term" value="F:flavin adenine dinucleotide binding"/>
    <property type="evidence" value="ECO:0007669"/>
    <property type="project" value="InterPro"/>
</dbReference>
<evidence type="ECO:0000256" key="1">
    <source>
        <dbReference type="ARBA" id="ARBA00010790"/>
    </source>
</evidence>
<gene>
    <name evidence="4" type="ORF">EDD36DRAFT_147833</name>
</gene>
<dbReference type="PANTHER" id="PTHR11552:SF78">
    <property type="entry name" value="GLUCOSE-METHANOL-CHOLINE OXIDOREDUCTASE N-TERMINAL DOMAIN-CONTAINING PROTEIN"/>
    <property type="match status" value="1"/>
</dbReference>
<accession>A0AAN6IG67</accession>
<reference evidence="4" key="1">
    <citation type="journal article" date="2022" name="bioRxiv">
        <title>Deciphering the potential niche of two novel black yeast fungi from a biological soil crust based on their genomes, phenotypes, and melanin regulation.</title>
        <authorList>
            <consortium name="DOE Joint Genome Institute"/>
            <person name="Carr E.C."/>
            <person name="Barton Q."/>
            <person name="Grambo S."/>
            <person name="Sullivan M."/>
            <person name="Renfro C.M."/>
            <person name="Kuo A."/>
            <person name="Pangilinan J."/>
            <person name="Lipzen A."/>
            <person name="Keymanesh K."/>
            <person name="Savage E."/>
            <person name="Barry K."/>
            <person name="Grigoriev I.V."/>
            <person name="Riekhof W.R."/>
            <person name="Harris S.S."/>
        </authorList>
    </citation>
    <scope>NUCLEOTIDE SEQUENCE</scope>
    <source>
        <strain evidence="4">JF 03-4F</strain>
    </source>
</reference>
<evidence type="ECO:0000259" key="3">
    <source>
        <dbReference type="PROSITE" id="PS00624"/>
    </source>
</evidence>
<dbReference type="GO" id="GO:0016614">
    <property type="term" value="F:oxidoreductase activity, acting on CH-OH group of donors"/>
    <property type="evidence" value="ECO:0007669"/>
    <property type="project" value="InterPro"/>
</dbReference>
<keyword evidence="5" id="KW-1185">Reference proteome</keyword>
<dbReference type="InterPro" id="IPR007867">
    <property type="entry name" value="GMC_OxRtase_C"/>
</dbReference>
<dbReference type="AlphaFoldDB" id="A0AAN6IG67"/>
<dbReference type="PROSITE" id="PS00624">
    <property type="entry name" value="GMC_OXRED_2"/>
    <property type="match status" value="1"/>
</dbReference>
<dbReference type="Gene3D" id="3.30.560.10">
    <property type="entry name" value="Glucose Oxidase, domain 3"/>
    <property type="match status" value="1"/>
</dbReference>
<evidence type="ECO:0000313" key="5">
    <source>
        <dbReference type="Proteomes" id="UP001203852"/>
    </source>
</evidence>
<evidence type="ECO:0000256" key="2">
    <source>
        <dbReference type="PIRSR" id="PIRSR000137-2"/>
    </source>
</evidence>
<keyword evidence="2" id="KW-0274">FAD</keyword>
<dbReference type="Gene3D" id="3.50.50.60">
    <property type="entry name" value="FAD/NAD(P)-binding domain"/>
    <property type="match status" value="1"/>
</dbReference>
<comment type="cofactor">
    <cofactor evidence="2">
        <name>FAD</name>
        <dbReference type="ChEBI" id="CHEBI:57692"/>
    </cofactor>
</comment>
<dbReference type="EMBL" id="MU404351">
    <property type="protein sequence ID" value="KAI1616867.1"/>
    <property type="molecule type" value="Genomic_DNA"/>
</dbReference>
<dbReference type="PANTHER" id="PTHR11552">
    <property type="entry name" value="GLUCOSE-METHANOL-CHOLINE GMC OXIDOREDUCTASE"/>
    <property type="match status" value="1"/>
</dbReference>
<organism evidence="4 5">
    <name type="scientific">Exophiala viscosa</name>
    <dbReference type="NCBI Taxonomy" id="2486360"/>
    <lineage>
        <taxon>Eukaryota</taxon>
        <taxon>Fungi</taxon>
        <taxon>Dikarya</taxon>
        <taxon>Ascomycota</taxon>
        <taxon>Pezizomycotina</taxon>
        <taxon>Eurotiomycetes</taxon>
        <taxon>Chaetothyriomycetidae</taxon>
        <taxon>Chaetothyriales</taxon>
        <taxon>Herpotrichiellaceae</taxon>
        <taxon>Exophiala</taxon>
    </lineage>
</organism>
<dbReference type="Proteomes" id="UP001203852">
    <property type="component" value="Unassembled WGS sequence"/>
</dbReference>